<organism evidence="4 5">
    <name type="scientific">Catonella massiliensis</name>
    <dbReference type="NCBI Taxonomy" id="2799636"/>
    <lineage>
        <taxon>Bacteria</taxon>
        <taxon>Bacillati</taxon>
        <taxon>Bacillota</taxon>
        <taxon>Clostridia</taxon>
        <taxon>Lachnospirales</taxon>
        <taxon>Lachnospiraceae</taxon>
        <taxon>Catonella</taxon>
    </lineage>
</organism>
<evidence type="ECO:0000313" key="4">
    <source>
        <dbReference type="EMBL" id="MBK5898822.1"/>
    </source>
</evidence>
<evidence type="ECO:0000313" key="5">
    <source>
        <dbReference type="Proteomes" id="UP000604730"/>
    </source>
</evidence>
<dbReference type="EMBL" id="JAEPRJ010000001">
    <property type="protein sequence ID" value="MBK5898822.1"/>
    <property type="molecule type" value="Genomic_DNA"/>
</dbReference>
<dbReference type="PANTHER" id="PTHR38339:SF1">
    <property type="entry name" value="TRANSGLUTAMINASE-LIKE DOMAIN-CONTAINING PROTEIN"/>
    <property type="match status" value="1"/>
</dbReference>
<accession>A0ABS1J3X3</accession>
<dbReference type="InterPro" id="IPR038765">
    <property type="entry name" value="Papain-like_cys_pep_sf"/>
</dbReference>
<reference evidence="4 5" key="1">
    <citation type="submission" date="2021-01" db="EMBL/GenBank/DDBJ databases">
        <title>Isolation and description of Catonella massiliensis sp. nov., a novel Catonella species, isolated from a stable periodontitis subject.</title>
        <authorList>
            <person name="Antezack A."/>
            <person name="Boxberger M."/>
            <person name="La Scola B."/>
            <person name="Monnet-Corti V."/>
        </authorList>
    </citation>
    <scope>NUCLEOTIDE SEQUENCE [LARGE SCALE GENOMIC DNA]</scope>
    <source>
        <strain evidence="4 5">Marseille-Q4567</strain>
    </source>
</reference>
<feature type="chain" id="PRO_5046816232" evidence="2">
    <location>
        <begin position="26"/>
        <end position="393"/>
    </location>
</feature>
<protein>
    <submittedName>
        <fullName evidence="4">Transglutaminase domain-containing protein</fullName>
    </submittedName>
</protein>
<evidence type="ECO:0000259" key="3">
    <source>
        <dbReference type="SMART" id="SM00460"/>
    </source>
</evidence>
<feature type="compositionally biased region" description="Low complexity" evidence="1">
    <location>
        <begin position="34"/>
        <end position="74"/>
    </location>
</feature>
<dbReference type="SUPFAM" id="SSF54001">
    <property type="entry name" value="Cysteine proteinases"/>
    <property type="match status" value="1"/>
</dbReference>
<evidence type="ECO:0000256" key="1">
    <source>
        <dbReference type="SAM" id="MobiDB-lite"/>
    </source>
</evidence>
<dbReference type="Proteomes" id="UP000604730">
    <property type="component" value="Unassembled WGS sequence"/>
</dbReference>
<dbReference type="PROSITE" id="PS51257">
    <property type="entry name" value="PROKAR_LIPOPROTEIN"/>
    <property type="match status" value="1"/>
</dbReference>
<evidence type="ECO:0000256" key="2">
    <source>
        <dbReference type="SAM" id="SignalP"/>
    </source>
</evidence>
<gene>
    <name evidence="4" type="ORF">JJN12_13740</name>
</gene>
<sequence length="393" mass="43386">MKKNLKMLLALGMVACITVGCGSKASNNAASSAKSAASSAKSTVSETKSAASTASTTTSASSTASTATSSVSSAKTDEKQSVAGMVTNVINMTKYEKGKKVRVWLPVPHNSEYQTVENVVYEAGMVKAQMNTDSNGNQILYVEWDKDIVPHHRVIKLMFDVKRDEVLRPELKEDDKEELTAEIKKYLEPSKNLPLNDQVKNKAKEVTEGKTTDLEKARAIYDWVIANMNRNEDVKGCGEGDVCALLDTTMSGKCTDINSMFVALCRASGIPAREHFGIRINADDITKNQHCWAEFYLKGTGWVSADPADVLKAVLKNGWTKDQKETKEKQEYYWGNCDAERIILADGRDLTLTPAQDGEPLNDFGYPYAEVDGKKVDNYTPDQFIYTYSFVKK</sequence>
<comment type="caution">
    <text evidence="4">The sequence shown here is derived from an EMBL/GenBank/DDBJ whole genome shotgun (WGS) entry which is preliminary data.</text>
</comment>
<proteinExistence type="predicted"/>
<dbReference type="SMART" id="SM00460">
    <property type="entry name" value="TGc"/>
    <property type="match status" value="1"/>
</dbReference>
<dbReference type="Gene3D" id="3.10.620.30">
    <property type="match status" value="1"/>
</dbReference>
<feature type="domain" description="Transglutaminase-like" evidence="3">
    <location>
        <begin position="246"/>
        <end position="309"/>
    </location>
</feature>
<dbReference type="PANTHER" id="PTHR38339">
    <property type="entry name" value="TRANSGLUTAMINASE DOMAIN PROTEIN"/>
    <property type="match status" value="1"/>
</dbReference>
<feature type="region of interest" description="Disordered" evidence="1">
    <location>
        <begin position="34"/>
        <end position="78"/>
    </location>
</feature>
<keyword evidence="5" id="KW-1185">Reference proteome</keyword>
<dbReference type="Pfam" id="PF01841">
    <property type="entry name" value="Transglut_core"/>
    <property type="match status" value="1"/>
</dbReference>
<name>A0ABS1J3X3_9FIRM</name>
<feature type="signal peptide" evidence="2">
    <location>
        <begin position="1"/>
        <end position="25"/>
    </location>
</feature>
<dbReference type="RefSeq" id="WP_208430216.1">
    <property type="nucleotide sequence ID" value="NZ_JAEPRJ010000001.1"/>
</dbReference>
<keyword evidence="2" id="KW-0732">Signal</keyword>
<dbReference type="InterPro" id="IPR002931">
    <property type="entry name" value="Transglutaminase-like"/>
</dbReference>